<dbReference type="EMBL" id="JABTTQ020000005">
    <property type="protein sequence ID" value="KAK6154845.1"/>
    <property type="molecule type" value="Genomic_DNA"/>
</dbReference>
<feature type="region of interest" description="Disordered" evidence="1">
    <location>
        <begin position="304"/>
        <end position="326"/>
    </location>
</feature>
<feature type="compositionally biased region" description="Acidic residues" evidence="1">
    <location>
        <begin position="308"/>
        <end position="324"/>
    </location>
</feature>
<evidence type="ECO:0008006" key="4">
    <source>
        <dbReference type="Google" id="ProtNLM"/>
    </source>
</evidence>
<sequence>MDESWRLRMGMPTPKLPNYPPRRSTDYTTTSHIRRKTISSDGDPLNPDDFADVFGGPPRTILSRQFSAGNFPRSSGFFHEDIFRRAAPEAGIGRKLPQFRIPVGKQASGFYGDVFGWDDERSKTSSSSALSSEELSPLRPAISDDGYDDVSLFGSKLRPINVNSRWSSTTMRHDDYQTQPIFNSEIHFLDSMKNYSFGPSRKNGSPESMSVEPMSNSSFRMSAEDLQFNSPSSPVSSVCQSDREVKTCEKIVDEVVTEQDEEDEYMSSYVIEFNSGEREWSTCESNGVDEAIAWAKQKFQNHCSEEKSSEDEVDDKQDEGAAEEETSKIQVEMRLLDEKIRLWSTGKEADIRLLLSSLHHILWPNSGWVTTPLMNIIESSQVKKAYQKAQLCLHPDKLQQRSATLTQKYIADKVFSALQDAWVAFVSQDTDYR</sequence>
<dbReference type="PANTHER" id="PTHR23172">
    <property type="entry name" value="AUXILIN/CYCLIN G-ASSOCIATED KINASE-RELATED"/>
    <property type="match status" value="1"/>
</dbReference>
<dbReference type="Proteomes" id="UP001318860">
    <property type="component" value="Unassembled WGS sequence"/>
</dbReference>
<evidence type="ECO:0000256" key="1">
    <source>
        <dbReference type="SAM" id="MobiDB-lite"/>
    </source>
</evidence>
<dbReference type="Gene3D" id="1.10.287.110">
    <property type="entry name" value="DnaJ domain"/>
    <property type="match status" value="1"/>
</dbReference>
<dbReference type="InterPro" id="IPR036869">
    <property type="entry name" value="J_dom_sf"/>
</dbReference>
<organism evidence="2 3">
    <name type="scientific">Rehmannia glutinosa</name>
    <name type="common">Chinese foxglove</name>
    <dbReference type="NCBI Taxonomy" id="99300"/>
    <lineage>
        <taxon>Eukaryota</taxon>
        <taxon>Viridiplantae</taxon>
        <taxon>Streptophyta</taxon>
        <taxon>Embryophyta</taxon>
        <taxon>Tracheophyta</taxon>
        <taxon>Spermatophyta</taxon>
        <taxon>Magnoliopsida</taxon>
        <taxon>eudicotyledons</taxon>
        <taxon>Gunneridae</taxon>
        <taxon>Pentapetalae</taxon>
        <taxon>asterids</taxon>
        <taxon>lamiids</taxon>
        <taxon>Lamiales</taxon>
        <taxon>Orobanchaceae</taxon>
        <taxon>Rehmannieae</taxon>
        <taxon>Rehmannia</taxon>
    </lineage>
</organism>
<name>A0ABR0X8Y9_REHGL</name>
<dbReference type="SUPFAM" id="SSF46565">
    <property type="entry name" value="Chaperone J-domain"/>
    <property type="match status" value="1"/>
</dbReference>
<proteinExistence type="predicted"/>
<evidence type="ECO:0000313" key="3">
    <source>
        <dbReference type="Proteomes" id="UP001318860"/>
    </source>
</evidence>
<reference evidence="2 3" key="1">
    <citation type="journal article" date="2021" name="Comput. Struct. Biotechnol. J.">
        <title>De novo genome assembly of the potent medicinal plant Rehmannia glutinosa using nanopore technology.</title>
        <authorList>
            <person name="Ma L."/>
            <person name="Dong C."/>
            <person name="Song C."/>
            <person name="Wang X."/>
            <person name="Zheng X."/>
            <person name="Niu Y."/>
            <person name="Chen S."/>
            <person name="Feng W."/>
        </authorList>
    </citation>
    <scope>NUCLEOTIDE SEQUENCE [LARGE SCALE GENOMIC DNA]</scope>
    <source>
        <strain evidence="2">DH-2019</strain>
    </source>
</reference>
<evidence type="ECO:0000313" key="2">
    <source>
        <dbReference type="EMBL" id="KAK6154845.1"/>
    </source>
</evidence>
<keyword evidence="3" id="KW-1185">Reference proteome</keyword>
<dbReference type="CDD" id="cd06257">
    <property type="entry name" value="DnaJ"/>
    <property type="match status" value="1"/>
</dbReference>
<gene>
    <name evidence="2" type="ORF">DH2020_009093</name>
</gene>
<accession>A0ABR0X8Y9</accession>
<protein>
    <recommendedName>
        <fullName evidence="4">Auxilin-related protein</fullName>
    </recommendedName>
</protein>
<dbReference type="PANTHER" id="PTHR23172:SF69">
    <property type="entry name" value="CHAPERONE DNAJ-DOMAIN SUPERFAMILY PROTEIN"/>
    <property type="match status" value="1"/>
</dbReference>
<dbReference type="InterPro" id="IPR001623">
    <property type="entry name" value="DnaJ_domain"/>
</dbReference>
<comment type="caution">
    <text evidence="2">The sequence shown here is derived from an EMBL/GenBank/DDBJ whole genome shotgun (WGS) entry which is preliminary data.</text>
</comment>
<feature type="region of interest" description="Disordered" evidence="1">
    <location>
        <begin position="1"/>
        <end position="30"/>
    </location>
</feature>